<name>A0A0A9B5P2_ARUDO</name>
<evidence type="ECO:0000313" key="1">
    <source>
        <dbReference type="EMBL" id="JAD58656.1"/>
    </source>
</evidence>
<dbReference type="AlphaFoldDB" id="A0A0A9B5P2"/>
<proteinExistence type="predicted"/>
<protein>
    <submittedName>
        <fullName evidence="1">Uncharacterized protein</fullName>
    </submittedName>
</protein>
<sequence length="77" mass="8666">MYSYNISFLTQEPAVIHIKRPDSMPNITFKIGGEVRAHNTRPDSIYNICRHAVTLMSSEPCTITGIVFPCLRPTSAR</sequence>
<accession>A0A0A9B5P2</accession>
<reference evidence="1" key="1">
    <citation type="submission" date="2014-09" db="EMBL/GenBank/DDBJ databases">
        <authorList>
            <person name="Magalhaes I.L.F."/>
            <person name="Oliveira U."/>
            <person name="Santos F.R."/>
            <person name="Vidigal T.H.D.A."/>
            <person name="Brescovit A.D."/>
            <person name="Santos A.J."/>
        </authorList>
    </citation>
    <scope>NUCLEOTIDE SEQUENCE</scope>
    <source>
        <tissue evidence="1">Shoot tissue taken approximately 20 cm above the soil surface</tissue>
    </source>
</reference>
<reference evidence="1" key="2">
    <citation type="journal article" date="2015" name="Data Brief">
        <title>Shoot transcriptome of the giant reed, Arundo donax.</title>
        <authorList>
            <person name="Barrero R.A."/>
            <person name="Guerrero F.D."/>
            <person name="Moolhuijzen P."/>
            <person name="Goolsby J.A."/>
            <person name="Tidwell J."/>
            <person name="Bellgard S.E."/>
            <person name="Bellgard M.I."/>
        </authorList>
    </citation>
    <scope>NUCLEOTIDE SEQUENCE</scope>
    <source>
        <tissue evidence="1">Shoot tissue taken approximately 20 cm above the soil surface</tissue>
    </source>
</reference>
<organism evidence="1">
    <name type="scientific">Arundo donax</name>
    <name type="common">Giant reed</name>
    <name type="synonym">Donax arundinaceus</name>
    <dbReference type="NCBI Taxonomy" id="35708"/>
    <lineage>
        <taxon>Eukaryota</taxon>
        <taxon>Viridiplantae</taxon>
        <taxon>Streptophyta</taxon>
        <taxon>Embryophyta</taxon>
        <taxon>Tracheophyta</taxon>
        <taxon>Spermatophyta</taxon>
        <taxon>Magnoliopsida</taxon>
        <taxon>Liliopsida</taxon>
        <taxon>Poales</taxon>
        <taxon>Poaceae</taxon>
        <taxon>PACMAD clade</taxon>
        <taxon>Arundinoideae</taxon>
        <taxon>Arundineae</taxon>
        <taxon>Arundo</taxon>
    </lineage>
</organism>
<dbReference type="EMBL" id="GBRH01239239">
    <property type="protein sequence ID" value="JAD58656.1"/>
    <property type="molecule type" value="Transcribed_RNA"/>
</dbReference>